<protein>
    <submittedName>
        <fullName evidence="1">Uncharacterized protein</fullName>
    </submittedName>
</protein>
<sequence>MLKIASVKEWQNFAVNLQPDTQLLADGKSQEALLKNTQTKSVWMTLDG</sequence>
<accession>A0A1X7A692</accession>
<name>A0A1X7A692_9RHOB</name>
<dbReference type="Proteomes" id="UP000193061">
    <property type="component" value="Unassembled WGS sequence"/>
</dbReference>
<dbReference type="RefSeq" id="WP_159454101.1">
    <property type="nucleotide sequence ID" value="NZ_FWFX01000016.1"/>
</dbReference>
<gene>
    <name evidence="1" type="ORF">ROA7450_03783</name>
</gene>
<reference evidence="1 2" key="1">
    <citation type="submission" date="2017-03" db="EMBL/GenBank/DDBJ databases">
        <authorList>
            <person name="Afonso C.L."/>
            <person name="Miller P.J."/>
            <person name="Scott M.A."/>
            <person name="Spackman E."/>
            <person name="Goraichik I."/>
            <person name="Dimitrov K.M."/>
            <person name="Suarez D.L."/>
            <person name="Swayne D.E."/>
        </authorList>
    </citation>
    <scope>NUCLEOTIDE SEQUENCE [LARGE SCALE GENOMIC DNA]</scope>
    <source>
        <strain evidence="1 2">CECT 7450</strain>
    </source>
</reference>
<organism evidence="1 2">
    <name type="scientific">Roseovarius albus</name>
    <dbReference type="NCBI Taxonomy" id="1247867"/>
    <lineage>
        <taxon>Bacteria</taxon>
        <taxon>Pseudomonadati</taxon>
        <taxon>Pseudomonadota</taxon>
        <taxon>Alphaproteobacteria</taxon>
        <taxon>Rhodobacterales</taxon>
        <taxon>Roseobacteraceae</taxon>
        <taxon>Roseovarius</taxon>
    </lineage>
</organism>
<dbReference type="AlphaFoldDB" id="A0A1X7A692"/>
<evidence type="ECO:0000313" key="2">
    <source>
        <dbReference type="Proteomes" id="UP000193061"/>
    </source>
</evidence>
<keyword evidence="2" id="KW-1185">Reference proteome</keyword>
<dbReference type="EMBL" id="FWFX01000016">
    <property type="protein sequence ID" value="SLN69868.1"/>
    <property type="molecule type" value="Genomic_DNA"/>
</dbReference>
<evidence type="ECO:0000313" key="1">
    <source>
        <dbReference type="EMBL" id="SLN69868.1"/>
    </source>
</evidence>
<proteinExistence type="predicted"/>